<dbReference type="CDD" id="cd00093">
    <property type="entry name" value="HTH_XRE"/>
    <property type="match status" value="1"/>
</dbReference>
<dbReference type="InterPro" id="IPR010982">
    <property type="entry name" value="Lambda_DNA-bd_dom_sf"/>
</dbReference>
<gene>
    <name evidence="2" type="ORF">S01H4_08412</name>
</gene>
<organism evidence="2">
    <name type="scientific">marine sediment metagenome</name>
    <dbReference type="NCBI Taxonomy" id="412755"/>
    <lineage>
        <taxon>unclassified sequences</taxon>
        <taxon>metagenomes</taxon>
        <taxon>ecological metagenomes</taxon>
    </lineage>
</organism>
<feature type="domain" description="HTH cro/C1-type" evidence="1">
    <location>
        <begin position="1"/>
        <end position="58"/>
    </location>
</feature>
<evidence type="ECO:0000313" key="2">
    <source>
        <dbReference type="EMBL" id="GAG69504.1"/>
    </source>
</evidence>
<dbReference type="GO" id="GO:0003677">
    <property type="term" value="F:DNA binding"/>
    <property type="evidence" value="ECO:0007669"/>
    <property type="project" value="InterPro"/>
</dbReference>
<proteinExistence type="predicted"/>
<dbReference type="Gene3D" id="1.10.260.40">
    <property type="entry name" value="lambda repressor-like DNA-binding domains"/>
    <property type="match status" value="1"/>
</dbReference>
<dbReference type="PROSITE" id="PS50943">
    <property type="entry name" value="HTH_CROC1"/>
    <property type="match status" value="1"/>
</dbReference>
<dbReference type="InterPro" id="IPR001387">
    <property type="entry name" value="Cro/C1-type_HTH"/>
</dbReference>
<dbReference type="EMBL" id="BART01002885">
    <property type="protein sequence ID" value="GAG69504.1"/>
    <property type="molecule type" value="Genomic_DNA"/>
</dbReference>
<accession>X0ZJF6</accession>
<protein>
    <recommendedName>
        <fullName evidence="1">HTH cro/C1-type domain-containing protein</fullName>
    </recommendedName>
</protein>
<comment type="caution">
    <text evidence="2">The sequence shown here is derived from an EMBL/GenBank/DDBJ whole genome shotgun (WGS) entry which is preliminary data.</text>
</comment>
<dbReference type="Pfam" id="PF01381">
    <property type="entry name" value="HTH_3"/>
    <property type="match status" value="1"/>
</dbReference>
<dbReference type="AlphaFoldDB" id="X0ZJF6"/>
<reference evidence="2" key="1">
    <citation type="journal article" date="2014" name="Front. Microbiol.">
        <title>High frequency of phylogenetically diverse reductive dehalogenase-homologous genes in deep subseafloor sedimentary metagenomes.</title>
        <authorList>
            <person name="Kawai M."/>
            <person name="Futagami T."/>
            <person name="Toyoda A."/>
            <person name="Takaki Y."/>
            <person name="Nishi S."/>
            <person name="Hori S."/>
            <person name="Arai W."/>
            <person name="Tsubouchi T."/>
            <person name="Morono Y."/>
            <person name="Uchiyama I."/>
            <person name="Ito T."/>
            <person name="Fujiyama A."/>
            <person name="Inagaki F."/>
            <person name="Takami H."/>
        </authorList>
    </citation>
    <scope>NUCLEOTIDE SEQUENCE</scope>
    <source>
        <strain evidence="2">Expedition CK06-06</strain>
    </source>
</reference>
<name>X0ZJF6_9ZZZZ</name>
<dbReference type="SUPFAM" id="SSF47413">
    <property type="entry name" value="lambda repressor-like DNA-binding domains"/>
    <property type="match status" value="1"/>
</dbReference>
<evidence type="ECO:0000259" key="1">
    <source>
        <dbReference type="PROSITE" id="PS50943"/>
    </source>
</evidence>
<dbReference type="SMART" id="SM00530">
    <property type="entry name" value="HTH_XRE"/>
    <property type="match status" value="1"/>
</dbReference>
<sequence length="64" mass="7727">MKIKREEFNLTQEQLATLIGVKVEQIKKIENEEFKEEDKPPEFIEKIAKQLKCKFEDLIEFDKK</sequence>